<organism evidence="2 3">
    <name type="scientific">Aspergillus lucknowensis</name>
    <dbReference type="NCBI Taxonomy" id="176173"/>
    <lineage>
        <taxon>Eukaryota</taxon>
        <taxon>Fungi</taxon>
        <taxon>Dikarya</taxon>
        <taxon>Ascomycota</taxon>
        <taxon>Pezizomycotina</taxon>
        <taxon>Eurotiomycetes</taxon>
        <taxon>Eurotiomycetidae</taxon>
        <taxon>Eurotiales</taxon>
        <taxon>Aspergillaceae</taxon>
        <taxon>Aspergillus</taxon>
        <taxon>Aspergillus subgen. Nidulantes</taxon>
    </lineage>
</organism>
<dbReference type="InterPro" id="IPR053225">
    <property type="entry name" value="Acyl-CoA_N-acyltransferase"/>
</dbReference>
<reference evidence="2 3" key="1">
    <citation type="submission" date="2024-07" db="EMBL/GenBank/DDBJ databases">
        <title>Section-level genome sequencing and comparative genomics of Aspergillus sections Usti and Cavernicolus.</title>
        <authorList>
            <consortium name="Lawrence Berkeley National Laboratory"/>
            <person name="Nybo J.L."/>
            <person name="Vesth T.C."/>
            <person name="Theobald S."/>
            <person name="Frisvad J.C."/>
            <person name="Larsen T.O."/>
            <person name="Kjaerboelling I."/>
            <person name="Rothschild-Mancinelli K."/>
            <person name="Lyhne E.K."/>
            <person name="Kogle M.E."/>
            <person name="Barry K."/>
            <person name="Clum A."/>
            <person name="Na H."/>
            <person name="Ledsgaard L."/>
            <person name="Lin J."/>
            <person name="Lipzen A."/>
            <person name="Kuo A."/>
            <person name="Riley R."/>
            <person name="Mondo S."/>
            <person name="Labutti K."/>
            <person name="Haridas S."/>
            <person name="Pangalinan J."/>
            <person name="Salamov A.A."/>
            <person name="Simmons B.A."/>
            <person name="Magnuson J.K."/>
            <person name="Chen J."/>
            <person name="Drula E."/>
            <person name="Henrissat B."/>
            <person name="Wiebenga A."/>
            <person name="Lubbers R.J."/>
            <person name="Gomes A.C."/>
            <person name="Macurrencykelacurrency M.R."/>
            <person name="Stajich J."/>
            <person name="Grigoriev I.V."/>
            <person name="Mortensen U.H."/>
            <person name="De Vries R.P."/>
            <person name="Baker S.E."/>
            <person name="Andersen M.R."/>
        </authorList>
    </citation>
    <scope>NUCLEOTIDE SEQUENCE [LARGE SCALE GENOMIC DNA]</scope>
    <source>
        <strain evidence="2 3">CBS 449.75</strain>
    </source>
</reference>
<feature type="region of interest" description="Disordered" evidence="1">
    <location>
        <begin position="230"/>
        <end position="256"/>
    </location>
</feature>
<feature type="compositionally biased region" description="Basic and acidic residues" evidence="1">
    <location>
        <begin position="233"/>
        <end position="249"/>
    </location>
</feature>
<comment type="caution">
    <text evidence="2">The sequence shown here is derived from an EMBL/GenBank/DDBJ whole genome shotgun (WGS) entry which is preliminary data.</text>
</comment>
<gene>
    <name evidence="2" type="ORF">BJX67DRAFT_384748</name>
</gene>
<accession>A0ABR4LFZ3</accession>
<dbReference type="PANTHER" id="PTHR20958:SF6">
    <property type="entry name" value="GLYCINE N-ACYLTRANSFERASE-LIKE PROTEIN"/>
    <property type="match status" value="1"/>
</dbReference>
<evidence type="ECO:0008006" key="4">
    <source>
        <dbReference type="Google" id="ProtNLM"/>
    </source>
</evidence>
<dbReference type="RefSeq" id="XP_070882410.1">
    <property type="nucleotide sequence ID" value="XM_071033719.1"/>
</dbReference>
<sequence>MHAHKHPYTPLLSALHSHLPFSGPLYRRIQFQVTHKSPTAHVLATFPESGPSPSPSTQEPWLAVYTDIHAGTDTQVWIFSSLETKGRGRGRVRVCDLDSIKTGDGDASTPLTPQEREITKAQLLTLFRYIRATLIPPYVAWLSTRPGHPQMQNQNLVNQGPGQGLGLEDGGGGGGVKKLPAHVPTSFLMGTVHAALVELIVQLRDEGALRIHRGQDTFYAKYCFPLSAFPPRDPGERDRDQRGGERPNADADSMGGYRFHSSAGVSGIQACHIDLVNSRTNVNRSREALMAMGGVALYHSHSRPCPLREEGQGSRTGLEMPIGWAFLGFDGSLCTLHVEPQHRGKGLAGVLGREVMKRGVGVFEPRGGQPDTEGRGGEEWFYADVAVGNAASRRVMEKMGGVVGWTTAWLVVEVDL</sequence>
<dbReference type="Proteomes" id="UP001610432">
    <property type="component" value="Unassembled WGS sequence"/>
</dbReference>
<evidence type="ECO:0000256" key="1">
    <source>
        <dbReference type="SAM" id="MobiDB-lite"/>
    </source>
</evidence>
<dbReference type="SUPFAM" id="SSF55729">
    <property type="entry name" value="Acyl-CoA N-acyltransferases (Nat)"/>
    <property type="match status" value="1"/>
</dbReference>
<dbReference type="InterPro" id="IPR016181">
    <property type="entry name" value="Acyl_CoA_acyltransferase"/>
</dbReference>
<protein>
    <recommendedName>
        <fullName evidence="4">FR47-like domain-containing protein</fullName>
    </recommendedName>
</protein>
<dbReference type="Gene3D" id="3.40.630.30">
    <property type="match status" value="1"/>
</dbReference>
<proteinExistence type="predicted"/>
<evidence type="ECO:0000313" key="2">
    <source>
        <dbReference type="EMBL" id="KAL2863431.1"/>
    </source>
</evidence>
<name>A0ABR4LFZ3_9EURO</name>
<dbReference type="EMBL" id="JBFXLQ010000052">
    <property type="protein sequence ID" value="KAL2863431.1"/>
    <property type="molecule type" value="Genomic_DNA"/>
</dbReference>
<dbReference type="GeneID" id="98148791"/>
<dbReference type="PANTHER" id="PTHR20958">
    <property type="entry name" value="GLYCINE N-ACYLTRANSFERASE-LIKE PROTEIN"/>
    <property type="match status" value="1"/>
</dbReference>
<keyword evidence="3" id="KW-1185">Reference proteome</keyword>
<evidence type="ECO:0000313" key="3">
    <source>
        <dbReference type="Proteomes" id="UP001610432"/>
    </source>
</evidence>